<gene>
    <name evidence="2" type="ORF">F0562_032503</name>
</gene>
<feature type="compositionally biased region" description="Basic and acidic residues" evidence="1">
    <location>
        <begin position="1"/>
        <end position="12"/>
    </location>
</feature>
<evidence type="ECO:0000256" key="1">
    <source>
        <dbReference type="SAM" id="MobiDB-lite"/>
    </source>
</evidence>
<sequence length="188" mass="21665">MSVEGIVKEATSKKKKCAGRSPSTEDVQSISSVKRIWHSDEDNSLTVVETQEAGTSSHGPQGNEQMVDWERVKVFPRYVPILGQIRRKFPLTFESFDQPFPILRMTFYEMLGDTVLALDQREIQTFYVVEVNTLIKVFLGLNSSGLNMDWLRAHMERLIGLLNHHIDYKVEETLKKEITMLSLWLESM</sequence>
<dbReference type="EMBL" id="CM018042">
    <property type="protein sequence ID" value="KAA8532470.1"/>
    <property type="molecule type" value="Genomic_DNA"/>
</dbReference>
<evidence type="ECO:0000313" key="3">
    <source>
        <dbReference type="Proteomes" id="UP000325577"/>
    </source>
</evidence>
<evidence type="ECO:0000313" key="2">
    <source>
        <dbReference type="EMBL" id="KAA8532470.1"/>
    </source>
</evidence>
<name>A0A5J5AP79_9ASTE</name>
<feature type="compositionally biased region" description="Polar residues" evidence="1">
    <location>
        <begin position="21"/>
        <end position="30"/>
    </location>
</feature>
<dbReference type="AlphaFoldDB" id="A0A5J5AP79"/>
<protein>
    <submittedName>
        <fullName evidence="2">Uncharacterized protein</fullName>
    </submittedName>
</protein>
<organism evidence="2 3">
    <name type="scientific">Nyssa sinensis</name>
    <dbReference type="NCBI Taxonomy" id="561372"/>
    <lineage>
        <taxon>Eukaryota</taxon>
        <taxon>Viridiplantae</taxon>
        <taxon>Streptophyta</taxon>
        <taxon>Embryophyta</taxon>
        <taxon>Tracheophyta</taxon>
        <taxon>Spermatophyta</taxon>
        <taxon>Magnoliopsida</taxon>
        <taxon>eudicotyledons</taxon>
        <taxon>Gunneridae</taxon>
        <taxon>Pentapetalae</taxon>
        <taxon>asterids</taxon>
        <taxon>Cornales</taxon>
        <taxon>Nyssaceae</taxon>
        <taxon>Nyssa</taxon>
    </lineage>
</organism>
<reference evidence="2 3" key="1">
    <citation type="submission" date="2019-09" db="EMBL/GenBank/DDBJ databases">
        <title>A chromosome-level genome assembly of the Chinese tupelo Nyssa sinensis.</title>
        <authorList>
            <person name="Yang X."/>
            <person name="Kang M."/>
            <person name="Yang Y."/>
            <person name="Xiong H."/>
            <person name="Wang M."/>
            <person name="Zhang Z."/>
            <person name="Wang Z."/>
            <person name="Wu H."/>
            <person name="Ma T."/>
            <person name="Liu J."/>
            <person name="Xi Z."/>
        </authorList>
    </citation>
    <scope>NUCLEOTIDE SEQUENCE [LARGE SCALE GENOMIC DNA]</scope>
    <source>
        <strain evidence="2">J267</strain>
        <tissue evidence="2">Leaf</tissue>
    </source>
</reference>
<feature type="region of interest" description="Disordered" evidence="1">
    <location>
        <begin position="1"/>
        <end position="30"/>
    </location>
</feature>
<proteinExistence type="predicted"/>
<dbReference type="Proteomes" id="UP000325577">
    <property type="component" value="Linkage Group LG19"/>
</dbReference>
<keyword evidence="3" id="KW-1185">Reference proteome</keyword>
<accession>A0A5J5AP79</accession>